<feature type="region of interest" description="Disordered" evidence="9">
    <location>
        <begin position="217"/>
        <end position="252"/>
    </location>
</feature>
<evidence type="ECO:0000256" key="6">
    <source>
        <dbReference type="ARBA" id="ARBA00023136"/>
    </source>
</evidence>
<name>A0A4Q9N0B9_9APHY</name>
<dbReference type="OrthoDB" id="1926781at2759"/>
<sequence length="252" mass="27320">MRLFSLLGLFVGTLALLQNVVASPGESEADEPVVLAIAQFPETNAFGQVVNGERNALFVAIESKEADRNVTLKNIAGSLHNAQTDRLVKNLTKTDYPIPLIEGAPLQLPFAFHSESKPGEYKLNIWIEHVVDGKTYRVTAYDSIITVVEPESSIFDFKLLLTYVIVTGLLGGLGYYTYLTLAPQPKKRKIPQPSALVGTVTATGAGGYQEEWIPEHHLKKAKKPKASGAATSGDEASGVESGTEGRRRKAKK</sequence>
<gene>
    <name evidence="12" type="ORF">BD311DRAFT_544277</name>
</gene>
<evidence type="ECO:0000313" key="12">
    <source>
        <dbReference type="EMBL" id="TBU32552.1"/>
    </source>
</evidence>
<protein>
    <recommendedName>
        <fullName evidence="13">Signal sequence receptor subunit alpha</fullName>
    </recommendedName>
</protein>
<dbReference type="AlphaFoldDB" id="A0A4Q9N0B9"/>
<reference evidence="12" key="1">
    <citation type="submission" date="2019-01" db="EMBL/GenBank/DDBJ databases">
        <title>Draft genome sequences of three monokaryotic isolates of the white-rot basidiomycete fungus Dichomitus squalens.</title>
        <authorList>
            <consortium name="DOE Joint Genome Institute"/>
            <person name="Lopez S.C."/>
            <person name="Andreopoulos B."/>
            <person name="Pangilinan J."/>
            <person name="Lipzen A."/>
            <person name="Riley R."/>
            <person name="Ahrendt S."/>
            <person name="Ng V."/>
            <person name="Barry K."/>
            <person name="Daum C."/>
            <person name="Grigoriev I.V."/>
            <person name="Hilden K.S."/>
            <person name="Makela M.R."/>
            <person name="de Vries R.P."/>
        </authorList>
    </citation>
    <scope>NUCLEOTIDE SEQUENCE [LARGE SCALE GENOMIC DNA]</scope>
    <source>
        <strain evidence="12">OM18370.1</strain>
    </source>
</reference>
<keyword evidence="6 10" id="KW-0472">Membrane</keyword>
<comment type="subcellular location">
    <subcellularLocation>
        <location evidence="1">Endoplasmic reticulum membrane</location>
        <topology evidence="1">Single-pass type I membrane protein</topology>
    </subcellularLocation>
</comment>
<evidence type="ECO:0008006" key="13">
    <source>
        <dbReference type="Google" id="ProtNLM"/>
    </source>
</evidence>
<dbReference type="PANTHER" id="PTHR12924">
    <property type="entry name" value="TRANSLOCON-ASSOCIATED PROTEIN, ALPHA SUBUNIT"/>
    <property type="match status" value="1"/>
</dbReference>
<evidence type="ECO:0000256" key="8">
    <source>
        <dbReference type="ARBA" id="ARBA00038311"/>
    </source>
</evidence>
<evidence type="ECO:0000256" key="11">
    <source>
        <dbReference type="SAM" id="SignalP"/>
    </source>
</evidence>
<accession>A0A4Q9N0B9</accession>
<feature type="chain" id="PRO_5020409027" description="Signal sequence receptor subunit alpha" evidence="11">
    <location>
        <begin position="23"/>
        <end position="252"/>
    </location>
</feature>
<evidence type="ECO:0000256" key="4">
    <source>
        <dbReference type="ARBA" id="ARBA00022824"/>
    </source>
</evidence>
<keyword evidence="3 11" id="KW-0732">Signal</keyword>
<dbReference type="Proteomes" id="UP000292957">
    <property type="component" value="Unassembled WGS sequence"/>
</dbReference>
<feature type="signal peptide" evidence="11">
    <location>
        <begin position="1"/>
        <end position="22"/>
    </location>
</feature>
<keyword evidence="2 10" id="KW-0812">Transmembrane</keyword>
<evidence type="ECO:0000256" key="5">
    <source>
        <dbReference type="ARBA" id="ARBA00022989"/>
    </source>
</evidence>
<dbReference type="Pfam" id="PF03896">
    <property type="entry name" value="TRAP_alpha"/>
    <property type="match status" value="1"/>
</dbReference>
<organism evidence="12">
    <name type="scientific">Dichomitus squalens</name>
    <dbReference type="NCBI Taxonomy" id="114155"/>
    <lineage>
        <taxon>Eukaryota</taxon>
        <taxon>Fungi</taxon>
        <taxon>Dikarya</taxon>
        <taxon>Basidiomycota</taxon>
        <taxon>Agaricomycotina</taxon>
        <taxon>Agaricomycetes</taxon>
        <taxon>Polyporales</taxon>
        <taxon>Polyporaceae</taxon>
        <taxon>Dichomitus</taxon>
    </lineage>
</organism>
<evidence type="ECO:0000256" key="1">
    <source>
        <dbReference type="ARBA" id="ARBA00004115"/>
    </source>
</evidence>
<evidence type="ECO:0000256" key="7">
    <source>
        <dbReference type="ARBA" id="ARBA00037565"/>
    </source>
</evidence>
<evidence type="ECO:0000256" key="9">
    <source>
        <dbReference type="SAM" id="MobiDB-lite"/>
    </source>
</evidence>
<dbReference type="InterPro" id="IPR005595">
    <property type="entry name" value="TRAP_alpha"/>
</dbReference>
<keyword evidence="4" id="KW-0256">Endoplasmic reticulum</keyword>
<comment type="function">
    <text evidence="7">Is probably involved in a pathway contributing to genomic integrity.</text>
</comment>
<comment type="similarity">
    <text evidence="8">Belongs to the IRC22 family.</text>
</comment>
<evidence type="ECO:0000256" key="3">
    <source>
        <dbReference type="ARBA" id="ARBA00022729"/>
    </source>
</evidence>
<dbReference type="PANTHER" id="PTHR12924:SF0">
    <property type="entry name" value="TRANSLOCON-ASSOCIATED PROTEIN SUBUNIT ALPHA"/>
    <property type="match status" value="1"/>
</dbReference>
<dbReference type="EMBL" id="ML143394">
    <property type="protein sequence ID" value="TBU32552.1"/>
    <property type="molecule type" value="Genomic_DNA"/>
</dbReference>
<evidence type="ECO:0000256" key="10">
    <source>
        <dbReference type="SAM" id="Phobius"/>
    </source>
</evidence>
<dbReference type="GO" id="GO:0005789">
    <property type="term" value="C:endoplasmic reticulum membrane"/>
    <property type="evidence" value="ECO:0007669"/>
    <property type="project" value="UniProtKB-SubCell"/>
</dbReference>
<proteinExistence type="inferred from homology"/>
<keyword evidence="5 10" id="KW-1133">Transmembrane helix</keyword>
<feature type="transmembrane region" description="Helical" evidence="10">
    <location>
        <begin position="160"/>
        <end position="179"/>
    </location>
</feature>
<evidence type="ECO:0000256" key="2">
    <source>
        <dbReference type="ARBA" id="ARBA00022692"/>
    </source>
</evidence>